<protein>
    <submittedName>
        <fullName evidence="1">ATP-binding protein</fullName>
    </submittedName>
</protein>
<dbReference type="Proteomes" id="UP000310532">
    <property type="component" value="Unassembled WGS sequence"/>
</dbReference>
<dbReference type="AlphaFoldDB" id="A0A4S2AZB5"/>
<accession>A0A4S2AZB5</accession>
<dbReference type="EMBL" id="SRYZ01000014">
    <property type="protein sequence ID" value="TGY06713.1"/>
    <property type="molecule type" value="Genomic_DNA"/>
</dbReference>
<dbReference type="SUPFAM" id="SSF52540">
    <property type="entry name" value="P-loop containing nucleoside triphosphate hydrolases"/>
    <property type="match status" value="1"/>
</dbReference>
<gene>
    <name evidence="1" type="ORF">E5355_08150</name>
</gene>
<proteinExistence type="predicted"/>
<evidence type="ECO:0000313" key="2">
    <source>
        <dbReference type="Proteomes" id="UP000310532"/>
    </source>
</evidence>
<dbReference type="InterPro" id="IPR027417">
    <property type="entry name" value="P-loop_NTPase"/>
</dbReference>
<dbReference type="RefSeq" id="WP_136009947.1">
    <property type="nucleotide sequence ID" value="NZ_SRYZ01000014.1"/>
</dbReference>
<name>A0A4S2AZB5_9BACE</name>
<evidence type="ECO:0000313" key="1">
    <source>
        <dbReference type="EMBL" id="TGY06713.1"/>
    </source>
</evidence>
<keyword evidence="2" id="KW-1185">Reference proteome</keyword>
<dbReference type="Pfam" id="PF13479">
    <property type="entry name" value="AAA_24"/>
    <property type="match status" value="1"/>
</dbReference>
<sequence>MSLIKKSNELVIPTTVKMMIYGQAGMGKSTVALSAPKPLLLDFDNGVKRMNMAHLENIDTVQVTSWSDVQQVLQEDLSAYQTIVVDTIGKMMDFIIAYKCGNRQPSIRDWSGINAEFSWMTRTLSSLNKHIIFVAHRDTRKEGDDTVFIPALREKSYNSIVTELDLLGYLEMKSERGVQRRTITFDPTSRNDGKNTCNLPSVMEVPTILDRNGNPTAKNDFIASKIINSYLGMLAAKKEAQEKYDKVMEEIKEQVELVTDAESINDLLSRLGEFQHIGSSMVAAKVLINNKAKALGLVPNKETKTYEKPAA</sequence>
<keyword evidence="1" id="KW-0067">ATP-binding</keyword>
<organism evidence="1 2">
    <name type="scientific">Bacteroides muris</name>
    <name type="common">ex Afrizal et al. 2022</name>
    <dbReference type="NCBI Taxonomy" id="2516960"/>
    <lineage>
        <taxon>Bacteria</taxon>
        <taxon>Pseudomonadati</taxon>
        <taxon>Bacteroidota</taxon>
        <taxon>Bacteroidia</taxon>
        <taxon>Bacteroidales</taxon>
        <taxon>Bacteroidaceae</taxon>
        <taxon>Bacteroides</taxon>
    </lineage>
</organism>
<reference evidence="1 2" key="1">
    <citation type="submission" date="2019-04" db="EMBL/GenBank/DDBJ databases">
        <title>Microbes associate with the intestines of laboratory mice.</title>
        <authorList>
            <person name="Navarre W."/>
            <person name="Wong E."/>
            <person name="Huang K."/>
            <person name="Tropini C."/>
            <person name="Ng K."/>
            <person name="Yu B."/>
        </authorList>
    </citation>
    <scope>NUCLEOTIDE SEQUENCE [LARGE SCALE GENOMIC DNA]</scope>
    <source>
        <strain evidence="1 2">NM69_E16B</strain>
    </source>
</reference>
<keyword evidence="1" id="KW-0547">Nucleotide-binding</keyword>
<dbReference type="GO" id="GO:0005524">
    <property type="term" value="F:ATP binding"/>
    <property type="evidence" value="ECO:0007669"/>
    <property type="project" value="UniProtKB-KW"/>
</dbReference>
<comment type="caution">
    <text evidence="1">The sequence shown here is derived from an EMBL/GenBank/DDBJ whole genome shotgun (WGS) entry which is preliminary data.</text>
</comment>